<keyword evidence="1" id="KW-0677">Repeat</keyword>
<protein>
    <submittedName>
        <fullName evidence="3">PRD domain-containing protein</fullName>
    </submittedName>
</protein>
<dbReference type="Gene3D" id="2.30.24.10">
    <property type="entry name" value="CAT RNA-binding domain"/>
    <property type="match status" value="1"/>
</dbReference>
<organism evidence="3 4">
    <name type="scientific">Clostridium botulinum</name>
    <dbReference type="NCBI Taxonomy" id="1491"/>
    <lineage>
        <taxon>Bacteria</taxon>
        <taxon>Bacillati</taxon>
        <taxon>Bacillota</taxon>
        <taxon>Clostridia</taxon>
        <taxon>Eubacteriales</taxon>
        <taxon>Clostridiaceae</taxon>
        <taxon>Clostridium</taxon>
    </lineage>
</organism>
<dbReference type="SMART" id="SM01061">
    <property type="entry name" value="CAT_RBD"/>
    <property type="match status" value="1"/>
</dbReference>
<evidence type="ECO:0000256" key="1">
    <source>
        <dbReference type="ARBA" id="ARBA00022737"/>
    </source>
</evidence>
<dbReference type="PANTHER" id="PTHR30185">
    <property type="entry name" value="CRYPTIC BETA-GLUCOSIDE BGL OPERON ANTITERMINATOR"/>
    <property type="match status" value="1"/>
</dbReference>
<dbReference type="PANTHER" id="PTHR30185:SF15">
    <property type="entry name" value="CRYPTIC BETA-GLUCOSIDE BGL OPERON ANTITERMINATOR"/>
    <property type="match status" value="1"/>
</dbReference>
<proteinExistence type="predicted"/>
<dbReference type="Pfam" id="PF03123">
    <property type="entry name" value="CAT_RBD"/>
    <property type="match status" value="1"/>
</dbReference>
<name>A0A0C3LUA9_CLOBO</name>
<dbReference type="GO" id="GO:0006355">
    <property type="term" value="P:regulation of DNA-templated transcription"/>
    <property type="evidence" value="ECO:0007669"/>
    <property type="project" value="InterPro"/>
</dbReference>
<feature type="domain" description="PRD" evidence="2">
    <location>
        <begin position="171"/>
        <end position="279"/>
    </location>
</feature>
<dbReference type="EMBL" id="SWRJ01000001">
    <property type="protein sequence ID" value="NFI20034.1"/>
    <property type="molecule type" value="Genomic_DNA"/>
</dbReference>
<dbReference type="InterPro" id="IPR004341">
    <property type="entry name" value="CAT_RNA-bd_dom"/>
</dbReference>
<evidence type="ECO:0000313" key="4">
    <source>
        <dbReference type="Proteomes" id="UP000482543"/>
    </source>
</evidence>
<dbReference type="RefSeq" id="WP_025774069.1">
    <property type="nucleotide sequence ID" value="NZ_CP013247.1"/>
</dbReference>
<dbReference type="Gene3D" id="1.10.1790.10">
    <property type="entry name" value="PRD domain"/>
    <property type="match status" value="2"/>
</dbReference>
<gene>
    <name evidence="3" type="ORF">FC964_01270</name>
</gene>
<dbReference type="SUPFAM" id="SSF63520">
    <property type="entry name" value="PTS-regulatory domain, PRD"/>
    <property type="match status" value="2"/>
</dbReference>
<dbReference type="InterPro" id="IPR050661">
    <property type="entry name" value="BglG_antiterminators"/>
</dbReference>
<dbReference type="AlphaFoldDB" id="A0A0C3LUA9"/>
<dbReference type="Proteomes" id="UP000482543">
    <property type="component" value="Unassembled WGS sequence"/>
</dbReference>
<dbReference type="Pfam" id="PF00874">
    <property type="entry name" value="PRD"/>
    <property type="match status" value="2"/>
</dbReference>
<feature type="domain" description="PRD" evidence="2">
    <location>
        <begin position="65"/>
        <end position="170"/>
    </location>
</feature>
<evidence type="ECO:0000313" key="3">
    <source>
        <dbReference type="EMBL" id="NFI20034.1"/>
    </source>
</evidence>
<evidence type="ECO:0000259" key="2">
    <source>
        <dbReference type="PROSITE" id="PS51372"/>
    </source>
</evidence>
<comment type="caution">
    <text evidence="3">The sequence shown here is derived from an EMBL/GenBank/DDBJ whole genome shotgun (WGS) entry which is preliminary data.</text>
</comment>
<dbReference type="SUPFAM" id="SSF50151">
    <property type="entry name" value="SacY-like RNA-binding domain"/>
    <property type="match status" value="1"/>
</dbReference>
<dbReference type="InterPro" id="IPR036634">
    <property type="entry name" value="PRD_sf"/>
</dbReference>
<reference evidence="3 4" key="1">
    <citation type="submission" date="2019-04" db="EMBL/GenBank/DDBJ databases">
        <title>Genome sequencing of Clostridium botulinum Groups I-IV and Clostridium butyricum.</title>
        <authorList>
            <person name="Brunt J."/>
            <person name="Van Vliet A.H.M."/>
            <person name="Stringer S.C."/>
            <person name="Carter A.T."/>
            <person name="Peck M.W."/>
        </authorList>
    </citation>
    <scope>NUCLEOTIDE SEQUENCE [LARGE SCALE GENOMIC DNA]</scope>
    <source>
        <strain evidence="3 4">IFR 15/034</strain>
    </source>
</reference>
<dbReference type="GO" id="GO:0003723">
    <property type="term" value="F:RNA binding"/>
    <property type="evidence" value="ECO:0007669"/>
    <property type="project" value="InterPro"/>
</dbReference>
<dbReference type="InterPro" id="IPR011608">
    <property type="entry name" value="PRD"/>
</dbReference>
<accession>A0A0C3LUA9</accession>
<sequence>MVINKILNNNAVITFDDKGKEIIIMGKGIAYGKRKGDFIEESKITKKFILSSMEYSNHLVDILSSIPTEYIELCHDIVQYAKQKLSIELDDSLYISLMDHITTSIERYNKGVILKNKLLWEIKHFYKNEYEIGLYGIDIIKKNYGLTMDEDEAGFIALHIVSAEVSNNIKDVYEITGFIQNITNIIKYYFNRDFNTESYNYYRFITHLKFFGYRVFSKKSDKNDSINNNLLDIIKEEYKEAYLCSLKIKQFIEKKYYFYLNDDEILYLTIHIAKLISDE</sequence>
<dbReference type="InterPro" id="IPR036650">
    <property type="entry name" value="CAT_RNA-bd_dom_sf"/>
</dbReference>
<dbReference type="NCBIfam" id="NF046042">
    <property type="entry name" value="LicT"/>
    <property type="match status" value="1"/>
</dbReference>
<dbReference type="PROSITE" id="PS51372">
    <property type="entry name" value="PRD_2"/>
    <property type="match status" value="2"/>
</dbReference>